<feature type="transmembrane region" description="Helical" evidence="10">
    <location>
        <begin position="264"/>
        <end position="283"/>
    </location>
</feature>
<feature type="compositionally biased region" description="Polar residues" evidence="9">
    <location>
        <begin position="963"/>
        <end position="973"/>
    </location>
</feature>
<evidence type="ECO:0000256" key="5">
    <source>
        <dbReference type="ARBA" id="ARBA00023065"/>
    </source>
</evidence>
<evidence type="ECO:0000256" key="6">
    <source>
        <dbReference type="ARBA" id="ARBA00023136"/>
    </source>
</evidence>
<feature type="region of interest" description="Disordered" evidence="9">
    <location>
        <begin position="748"/>
        <end position="799"/>
    </location>
</feature>
<organism evidence="12 13">
    <name type="scientific">Clavelina lepadiformis</name>
    <name type="common">Light-bulb sea squirt</name>
    <name type="synonym">Ascidia lepadiformis</name>
    <dbReference type="NCBI Taxonomy" id="159417"/>
    <lineage>
        <taxon>Eukaryota</taxon>
        <taxon>Metazoa</taxon>
        <taxon>Chordata</taxon>
        <taxon>Tunicata</taxon>
        <taxon>Ascidiacea</taxon>
        <taxon>Aplousobranchia</taxon>
        <taxon>Clavelinidae</taxon>
        <taxon>Clavelina</taxon>
    </lineage>
</organism>
<keyword evidence="2" id="KW-0813">Transport</keyword>
<protein>
    <recommendedName>
        <fullName evidence="11">Cyclic nucleotide-binding domain-containing protein</fullName>
    </recommendedName>
</protein>
<feature type="compositionally biased region" description="Basic and acidic residues" evidence="9">
    <location>
        <begin position="15"/>
        <end position="27"/>
    </location>
</feature>
<feature type="domain" description="Cyclic nucleotide-binding" evidence="11">
    <location>
        <begin position="583"/>
        <end position="702"/>
    </location>
</feature>
<keyword evidence="8" id="KW-0407">Ion channel</keyword>
<dbReference type="InterPro" id="IPR000595">
    <property type="entry name" value="cNMP-bd_dom"/>
</dbReference>
<keyword evidence="13" id="KW-1185">Reference proteome</keyword>
<feature type="region of interest" description="Disordered" evidence="9">
    <location>
        <begin position="889"/>
        <end position="1009"/>
    </location>
</feature>
<comment type="caution">
    <text evidence="12">The sequence shown here is derived from an EMBL/GenBank/DDBJ whole genome shotgun (WGS) entry which is preliminary data.</text>
</comment>
<feature type="transmembrane region" description="Helical" evidence="10">
    <location>
        <begin position="481"/>
        <end position="503"/>
    </location>
</feature>
<dbReference type="InterPro" id="IPR050866">
    <property type="entry name" value="CNG_cation_channel"/>
</dbReference>
<feature type="transmembrane region" description="Helical" evidence="10">
    <location>
        <begin position="295"/>
        <end position="318"/>
    </location>
</feature>
<dbReference type="InterPro" id="IPR005821">
    <property type="entry name" value="Ion_trans_dom"/>
</dbReference>
<evidence type="ECO:0000256" key="2">
    <source>
        <dbReference type="ARBA" id="ARBA00022448"/>
    </source>
</evidence>
<dbReference type="PROSITE" id="PS50042">
    <property type="entry name" value="CNMP_BINDING_3"/>
    <property type="match status" value="1"/>
</dbReference>
<dbReference type="Gene3D" id="1.10.287.630">
    <property type="entry name" value="Helix hairpin bin"/>
    <property type="match status" value="1"/>
</dbReference>
<keyword evidence="3 10" id="KW-0812">Transmembrane</keyword>
<dbReference type="Proteomes" id="UP001642483">
    <property type="component" value="Unassembled WGS sequence"/>
</dbReference>
<feature type="compositionally biased region" description="Polar residues" evidence="9">
    <location>
        <begin position="893"/>
        <end position="905"/>
    </location>
</feature>
<dbReference type="Pfam" id="PF00027">
    <property type="entry name" value="cNMP_binding"/>
    <property type="match status" value="1"/>
</dbReference>
<name>A0ABP0GBV1_CLALP</name>
<feature type="region of interest" description="Disordered" evidence="9">
    <location>
        <begin position="100"/>
        <end position="132"/>
    </location>
</feature>
<dbReference type="EMBL" id="CAWYQH010000108">
    <property type="protein sequence ID" value="CAK8689274.1"/>
    <property type="molecule type" value="Genomic_DNA"/>
</dbReference>
<feature type="compositionally biased region" description="Basic and acidic residues" evidence="9">
    <location>
        <begin position="922"/>
        <end position="931"/>
    </location>
</feature>
<dbReference type="SUPFAM" id="SSF51206">
    <property type="entry name" value="cAMP-binding domain-like"/>
    <property type="match status" value="1"/>
</dbReference>
<dbReference type="SMART" id="SM00100">
    <property type="entry name" value="cNMP"/>
    <property type="match status" value="1"/>
</dbReference>
<evidence type="ECO:0000256" key="4">
    <source>
        <dbReference type="ARBA" id="ARBA00022989"/>
    </source>
</evidence>
<proteinExistence type="predicted"/>
<dbReference type="InterPro" id="IPR014710">
    <property type="entry name" value="RmlC-like_jellyroll"/>
</dbReference>
<evidence type="ECO:0000313" key="12">
    <source>
        <dbReference type="EMBL" id="CAK8689274.1"/>
    </source>
</evidence>
<sequence length="1009" mass="114716">MDDNQENWEITSIPSEKEQTEQASAEKRTHKVRQEIIPTPDSESFPPKAEFPSRPITTFSVDSQRNLTSNKANSSPRGQNGVFATFGRLLRDMFHRGRGGLDTTRVSPETGSKFFNPATSSKTPVALKPSQPGRTDEIIMQNLGGDSESSSHKQCINQQETDIYKVEHSNVSDYSLSDELGCKRNVYEAGIYSVNSAGDPVPITIEESRNDIDLISVSGEESDDDIADSKVQLQPKFIFSKFACNLKQTAAAIWRKTYQPDSDFIYYWLFLVTLAVLYNLWVIPLRAGFIADIQIPWQGVWFTFDALCDLIYIIDIVIKFRTRYMQGGIYVKQIRMLNQQHRRHWTVVLDFLSIFPTDLFFIQSINPYYRLNRVLRLYRAYAFYRMAELKTRWQNCLRIGNLFHFVVVVIHYNSCIYYAASVANGYGDLLTSWAYPNPSLFPEYQSLTRRYTFSFYWSIRELTFIGGRPLPETDWQFAYSIYLNLVGISLSAFIIGYVTTLLMGKNTEKFDFEHAMATTMRFLRRKQLPKDLRNRVEQFYTHVWNRSEFGHLDETALLRHLPISVKEEIAYHCNYVALKQLPAFSSCESNVVRDLVMRMQRRTYLPGQFVYRSGDAGSEMYIVGEGTLQIVRERDGEVTTAKKGDVFGEMNIFNLRKCHRRSCDVVSCGYSELYMLTSKNVDETLLKYPRVMNMVFQQAKRHDRGMSRNSSTTYFSRQQNTSSFYTKLSSTDGVQSASNVHLMMKGGTASKQFRKDSEVPNQGGSRWTGFNQRDDSPDSGMPSSPARRQASEHGARAFSCAPPNDIGMIIRPDLAEKLNAVYQRNLVSLQNSIHTLWQHEISILQQQIAAAESERDNRAREVIQMRHQARKTKDKETVGGARYTSVAEVQMSAPGNNSESSNQQKEVTKEAKDISLKNTSTTKRDSIKSDQEISTAGVKQGSPNKSNAKILPGNKGQRRRTVLPSNAESTVSLNSNTSDATTSSAVTEQARKVTQATPLDVYGSLTSVK</sequence>
<keyword evidence="5" id="KW-0406">Ion transport</keyword>
<keyword evidence="6 10" id="KW-0472">Membrane</keyword>
<evidence type="ECO:0000256" key="8">
    <source>
        <dbReference type="ARBA" id="ARBA00023303"/>
    </source>
</evidence>
<evidence type="ECO:0000256" key="10">
    <source>
        <dbReference type="SAM" id="Phobius"/>
    </source>
</evidence>
<feature type="compositionally biased region" description="Basic and acidic residues" evidence="9">
    <location>
        <begin position="906"/>
        <end position="915"/>
    </location>
</feature>
<dbReference type="PRINTS" id="PR01463">
    <property type="entry name" value="EAGCHANLFMLY"/>
</dbReference>
<dbReference type="InterPro" id="IPR018490">
    <property type="entry name" value="cNMP-bd_dom_sf"/>
</dbReference>
<accession>A0ABP0GBV1</accession>
<feature type="compositionally biased region" description="Polar residues" evidence="9">
    <location>
        <begin position="55"/>
        <end position="78"/>
    </location>
</feature>
<dbReference type="SUPFAM" id="SSF81324">
    <property type="entry name" value="Voltage-gated potassium channels"/>
    <property type="match status" value="1"/>
</dbReference>
<dbReference type="Gene3D" id="1.10.287.70">
    <property type="match status" value="1"/>
</dbReference>
<comment type="subcellular location">
    <subcellularLocation>
        <location evidence="1">Membrane</location>
        <topology evidence="1">Multi-pass membrane protein</topology>
    </subcellularLocation>
</comment>
<feature type="region of interest" description="Disordered" evidence="9">
    <location>
        <begin position="1"/>
        <end position="80"/>
    </location>
</feature>
<reference evidence="12 13" key="1">
    <citation type="submission" date="2024-02" db="EMBL/GenBank/DDBJ databases">
        <authorList>
            <person name="Daric V."/>
            <person name="Darras S."/>
        </authorList>
    </citation>
    <scope>NUCLEOTIDE SEQUENCE [LARGE SCALE GENOMIC DNA]</scope>
</reference>
<evidence type="ECO:0000256" key="9">
    <source>
        <dbReference type="SAM" id="MobiDB-lite"/>
    </source>
</evidence>
<evidence type="ECO:0000313" key="13">
    <source>
        <dbReference type="Proteomes" id="UP001642483"/>
    </source>
</evidence>
<dbReference type="Gene3D" id="2.60.120.10">
    <property type="entry name" value="Jelly Rolls"/>
    <property type="match status" value="1"/>
</dbReference>
<dbReference type="PANTHER" id="PTHR45638:SF11">
    <property type="entry name" value="CYCLIC NUCLEOTIDE-GATED CATION CHANNEL SUBUNIT A"/>
    <property type="match status" value="1"/>
</dbReference>
<evidence type="ECO:0000256" key="1">
    <source>
        <dbReference type="ARBA" id="ARBA00004141"/>
    </source>
</evidence>
<dbReference type="CDD" id="cd00038">
    <property type="entry name" value="CAP_ED"/>
    <property type="match status" value="1"/>
</dbReference>
<keyword evidence="4 10" id="KW-1133">Transmembrane helix</keyword>
<dbReference type="PANTHER" id="PTHR45638">
    <property type="entry name" value="CYCLIC NUCLEOTIDE-GATED CATION CHANNEL SUBUNIT A"/>
    <property type="match status" value="1"/>
</dbReference>
<gene>
    <name evidence="12" type="ORF">CVLEPA_LOCUS21302</name>
</gene>
<feature type="compositionally biased region" description="Low complexity" evidence="9">
    <location>
        <begin position="974"/>
        <end position="987"/>
    </location>
</feature>
<dbReference type="Pfam" id="PF00520">
    <property type="entry name" value="Ion_trans"/>
    <property type="match status" value="1"/>
</dbReference>
<evidence type="ECO:0000259" key="11">
    <source>
        <dbReference type="PROSITE" id="PS50042"/>
    </source>
</evidence>
<keyword evidence="7" id="KW-1071">Ligand-gated ion channel</keyword>
<evidence type="ECO:0000256" key="7">
    <source>
        <dbReference type="ARBA" id="ARBA00023286"/>
    </source>
</evidence>
<feature type="compositionally biased region" description="Polar residues" evidence="9">
    <location>
        <begin position="759"/>
        <end position="771"/>
    </location>
</feature>
<evidence type="ECO:0000256" key="3">
    <source>
        <dbReference type="ARBA" id="ARBA00022692"/>
    </source>
</evidence>
<dbReference type="InterPro" id="IPR003938">
    <property type="entry name" value="K_chnl_volt-dep_EAG/ELK/ERG"/>
</dbReference>